<keyword evidence="7" id="KW-1185">Reference proteome</keyword>
<accession>A0A316DDM8</accession>
<dbReference type="InterPro" id="IPR008969">
    <property type="entry name" value="CarboxyPept-like_regulatory"/>
</dbReference>
<dbReference type="RefSeq" id="WP_146199261.1">
    <property type="nucleotide sequence ID" value="NZ_QGGO01000051.1"/>
</dbReference>
<keyword evidence="2" id="KW-0472">Membrane</keyword>
<dbReference type="Gene3D" id="2.60.40.1120">
    <property type="entry name" value="Carboxypeptidase-like, regulatory domain"/>
    <property type="match status" value="1"/>
</dbReference>
<keyword evidence="4" id="KW-0732">Signal</keyword>
<feature type="signal peptide" evidence="4">
    <location>
        <begin position="1"/>
        <end position="24"/>
    </location>
</feature>
<evidence type="ECO:0000313" key="7">
    <source>
        <dbReference type="Proteomes" id="UP000245489"/>
    </source>
</evidence>
<feature type="chain" id="PRO_5016462075" description="Secretin/TonB short N-terminal domain-containing protein" evidence="4">
    <location>
        <begin position="25"/>
        <end position="587"/>
    </location>
</feature>
<evidence type="ECO:0000256" key="4">
    <source>
        <dbReference type="SAM" id="SignalP"/>
    </source>
</evidence>
<dbReference type="AlphaFoldDB" id="A0A316DDM8"/>
<protein>
    <recommendedName>
        <fullName evidence="5">Secretin/TonB short N-terminal domain-containing protein</fullName>
    </recommendedName>
</protein>
<evidence type="ECO:0000256" key="2">
    <source>
        <dbReference type="ARBA" id="ARBA00023136"/>
    </source>
</evidence>
<sequence length="587" mass="66420">MKLCSLKYLFLFAQFFCINHFLFAQTPILERSINLKVNNISVSNVLEMIAKQGDFSFSYNSEIIDVNDKIDLVVSNKPVREVLNRIFKGTLNYKVRGEYLILQKNEQTEETKSFVLTGYILDDPTDKPLGKVTIYDRKSLSSSITNQYGFYRIKLYQSQLPIRLTISRPNYEQESILIKSSKNTYQDIHLQPIRQETPFNPPIEDNSIEKMDSYKNLKPKQDETSLLLPVSPNAFPDITDESIFPTSPIFDSTLYESRWDMFKKRLGKVLVSRSQRINAQNIKDSLSRNYQFSVLPFLGTNRLLSGSIKNDYSVNLLMGYAGGVRKLEVGGLINGIRKDVEGVQLAGLANIVGGSLSGVQISNLLNITGHNEGGLQLTAGLNTVIKESSGWQIAPINYAHRVLKGGKQIGFINISDSTDTAPIGFLSFVGSGTGYKRLELAIDENETVTFTFKTGVRKFYNILALHYNFLRPREVFGLGYGIGRAYELGRAWMFNTDLTTNILVEYDDLSPNVAALWKFDMMFEKQIAQNVAITLGPSIKYLIINQYNSAFWQSKPFDKIPSFEPLSATEKSSFWIGFQMGIRIRSK</sequence>
<name>A0A316DDM8_9BACT</name>
<evidence type="ECO:0000313" key="6">
    <source>
        <dbReference type="EMBL" id="PWK16124.1"/>
    </source>
</evidence>
<evidence type="ECO:0000256" key="3">
    <source>
        <dbReference type="ARBA" id="ARBA00023237"/>
    </source>
</evidence>
<dbReference type="SMART" id="SM00965">
    <property type="entry name" value="STN"/>
    <property type="match status" value="1"/>
</dbReference>
<reference evidence="6 7" key="1">
    <citation type="submission" date="2018-05" db="EMBL/GenBank/DDBJ databases">
        <title>Genomic Encyclopedia of Archaeal and Bacterial Type Strains, Phase II (KMG-II): from individual species to whole genera.</title>
        <authorList>
            <person name="Goeker M."/>
        </authorList>
    </citation>
    <scope>NUCLEOTIDE SEQUENCE [LARGE SCALE GENOMIC DNA]</scope>
    <source>
        <strain evidence="6 7">DSM 22214</strain>
    </source>
</reference>
<dbReference type="InterPro" id="IPR011662">
    <property type="entry name" value="Secretin/TonB_short_N"/>
</dbReference>
<dbReference type="OrthoDB" id="5505971at2"/>
<evidence type="ECO:0000256" key="1">
    <source>
        <dbReference type="ARBA" id="ARBA00022448"/>
    </source>
</evidence>
<organism evidence="6 7">
    <name type="scientific">Arcicella aurantiaca</name>
    <dbReference type="NCBI Taxonomy" id="591202"/>
    <lineage>
        <taxon>Bacteria</taxon>
        <taxon>Pseudomonadati</taxon>
        <taxon>Bacteroidota</taxon>
        <taxon>Cytophagia</taxon>
        <taxon>Cytophagales</taxon>
        <taxon>Flectobacillaceae</taxon>
        <taxon>Arcicella</taxon>
    </lineage>
</organism>
<proteinExistence type="predicted"/>
<keyword evidence="3" id="KW-0998">Cell outer membrane</keyword>
<feature type="domain" description="Secretin/TonB short N-terminal" evidence="5">
    <location>
        <begin position="55"/>
        <end position="105"/>
    </location>
</feature>
<keyword evidence="1" id="KW-0813">Transport</keyword>
<comment type="caution">
    <text evidence="6">The sequence shown here is derived from an EMBL/GenBank/DDBJ whole genome shotgun (WGS) entry which is preliminary data.</text>
</comment>
<dbReference type="GO" id="GO:0019867">
    <property type="term" value="C:outer membrane"/>
    <property type="evidence" value="ECO:0007669"/>
    <property type="project" value="InterPro"/>
</dbReference>
<dbReference type="Proteomes" id="UP000245489">
    <property type="component" value="Unassembled WGS sequence"/>
</dbReference>
<dbReference type="EMBL" id="QGGO01000051">
    <property type="protein sequence ID" value="PWK16124.1"/>
    <property type="molecule type" value="Genomic_DNA"/>
</dbReference>
<gene>
    <name evidence="6" type="ORF">LV89_04899</name>
</gene>
<dbReference type="SUPFAM" id="SSF49464">
    <property type="entry name" value="Carboxypeptidase regulatory domain-like"/>
    <property type="match status" value="1"/>
</dbReference>
<evidence type="ECO:0000259" key="5">
    <source>
        <dbReference type="SMART" id="SM00965"/>
    </source>
</evidence>